<dbReference type="AlphaFoldDB" id="A0A644V0S0"/>
<dbReference type="InterPro" id="IPR013325">
    <property type="entry name" value="RNA_pol_sigma_r2"/>
</dbReference>
<dbReference type="InterPro" id="IPR013324">
    <property type="entry name" value="RNA_pol_sigma_r3/r4-like"/>
</dbReference>
<dbReference type="NCBIfam" id="TIGR02937">
    <property type="entry name" value="sigma70-ECF"/>
    <property type="match status" value="1"/>
</dbReference>
<evidence type="ECO:0000259" key="5">
    <source>
        <dbReference type="Pfam" id="PF04542"/>
    </source>
</evidence>
<dbReference type="GO" id="GO:0016987">
    <property type="term" value="F:sigma factor activity"/>
    <property type="evidence" value="ECO:0007669"/>
    <property type="project" value="UniProtKB-KW"/>
</dbReference>
<dbReference type="GO" id="GO:0003677">
    <property type="term" value="F:DNA binding"/>
    <property type="evidence" value="ECO:0007669"/>
    <property type="project" value="InterPro"/>
</dbReference>
<feature type="domain" description="RNA polymerase sigma factor 70 region 4 type 2" evidence="6">
    <location>
        <begin position="112"/>
        <end position="160"/>
    </location>
</feature>
<evidence type="ECO:0000313" key="7">
    <source>
        <dbReference type="EMBL" id="MPL84761.1"/>
    </source>
</evidence>
<dbReference type="InterPro" id="IPR036388">
    <property type="entry name" value="WH-like_DNA-bd_sf"/>
</dbReference>
<dbReference type="Pfam" id="PF08281">
    <property type="entry name" value="Sigma70_r4_2"/>
    <property type="match status" value="1"/>
</dbReference>
<protein>
    <recommendedName>
        <fullName evidence="8">Sigma-70 family RNA polymerase sigma factor</fullName>
    </recommendedName>
</protein>
<dbReference type="Pfam" id="PF04542">
    <property type="entry name" value="Sigma70_r2"/>
    <property type="match status" value="1"/>
</dbReference>
<dbReference type="GO" id="GO:0006352">
    <property type="term" value="P:DNA-templated transcription initiation"/>
    <property type="evidence" value="ECO:0007669"/>
    <property type="project" value="InterPro"/>
</dbReference>
<dbReference type="Gene3D" id="1.10.10.10">
    <property type="entry name" value="Winged helix-like DNA-binding domain superfamily/Winged helix DNA-binding domain"/>
    <property type="match status" value="1"/>
</dbReference>
<name>A0A644V0S0_9ZZZZ</name>
<keyword evidence="2" id="KW-0805">Transcription regulation</keyword>
<evidence type="ECO:0000256" key="1">
    <source>
        <dbReference type="ARBA" id="ARBA00010641"/>
    </source>
</evidence>
<accession>A0A644V0S0</accession>
<organism evidence="7">
    <name type="scientific">bioreactor metagenome</name>
    <dbReference type="NCBI Taxonomy" id="1076179"/>
    <lineage>
        <taxon>unclassified sequences</taxon>
        <taxon>metagenomes</taxon>
        <taxon>ecological metagenomes</taxon>
    </lineage>
</organism>
<dbReference type="EMBL" id="VSSQ01000194">
    <property type="protein sequence ID" value="MPL84761.1"/>
    <property type="molecule type" value="Genomic_DNA"/>
</dbReference>
<dbReference type="PANTHER" id="PTHR43133">
    <property type="entry name" value="RNA POLYMERASE ECF-TYPE SIGMA FACTO"/>
    <property type="match status" value="1"/>
</dbReference>
<dbReference type="Gene3D" id="1.10.1740.10">
    <property type="match status" value="1"/>
</dbReference>
<dbReference type="InterPro" id="IPR013249">
    <property type="entry name" value="RNA_pol_sigma70_r4_t2"/>
</dbReference>
<evidence type="ECO:0000256" key="3">
    <source>
        <dbReference type="ARBA" id="ARBA00023082"/>
    </source>
</evidence>
<comment type="similarity">
    <text evidence="1">Belongs to the sigma-70 factor family. ECF subfamily.</text>
</comment>
<dbReference type="InterPro" id="IPR007627">
    <property type="entry name" value="RNA_pol_sigma70_r2"/>
</dbReference>
<dbReference type="PANTHER" id="PTHR43133:SF46">
    <property type="entry name" value="RNA POLYMERASE SIGMA-70 FACTOR ECF SUBFAMILY"/>
    <property type="match status" value="1"/>
</dbReference>
<evidence type="ECO:0000256" key="2">
    <source>
        <dbReference type="ARBA" id="ARBA00023015"/>
    </source>
</evidence>
<dbReference type="SUPFAM" id="SSF88946">
    <property type="entry name" value="Sigma2 domain of RNA polymerase sigma factors"/>
    <property type="match status" value="1"/>
</dbReference>
<dbReference type="InterPro" id="IPR014284">
    <property type="entry name" value="RNA_pol_sigma-70_dom"/>
</dbReference>
<evidence type="ECO:0000259" key="6">
    <source>
        <dbReference type="Pfam" id="PF08281"/>
    </source>
</evidence>
<comment type="caution">
    <text evidence="7">The sequence shown here is derived from an EMBL/GenBank/DDBJ whole genome shotgun (WGS) entry which is preliminary data.</text>
</comment>
<dbReference type="InterPro" id="IPR039425">
    <property type="entry name" value="RNA_pol_sigma-70-like"/>
</dbReference>
<keyword evidence="4" id="KW-0804">Transcription</keyword>
<feature type="domain" description="RNA polymerase sigma-70 region 2" evidence="5">
    <location>
        <begin position="19"/>
        <end position="84"/>
    </location>
</feature>
<evidence type="ECO:0000256" key="4">
    <source>
        <dbReference type="ARBA" id="ARBA00023163"/>
    </source>
</evidence>
<gene>
    <name evidence="7" type="ORF">SDC9_30726</name>
</gene>
<proteinExistence type="inferred from homology"/>
<dbReference type="CDD" id="cd06171">
    <property type="entry name" value="Sigma70_r4"/>
    <property type="match status" value="1"/>
</dbReference>
<sequence length="184" mass="22075">MEISWSKIKNKDEQEWRFLFREHAEFLYAYGMKFVRNHDLVKDTIQDLFVAIYEKRNTLMEPYSIRAYLCMGLRNRLINELKKEVPISLLDDNYSFDLFIDTTEEDEYDQLKKIETLMSKLTNRQREVIYLKYFKGLSNEEISIALGINKQSVANLLSEAIHQMKKDASYILFLLFVLRRFICI</sequence>
<evidence type="ECO:0008006" key="8">
    <source>
        <dbReference type="Google" id="ProtNLM"/>
    </source>
</evidence>
<reference evidence="7" key="1">
    <citation type="submission" date="2019-08" db="EMBL/GenBank/DDBJ databases">
        <authorList>
            <person name="Kucharzyk K."/>
            <person name="Murdoch R.W."/>
            <person name="Higgins S."/>
            <person name="Loffler F."/>
        </authorList>
    </citation>
    <scope>NUCLEOTIDE SEQUENCE</scope>
</reference>
<dbReference type="SUPFAM" id="SSF88659">
    <property type="entry name" value="Sigma3 and sigma4 domains of RNA polymerase sigma factors"/>
    <property type="match status" value="1"/>
</dbReference>
<keyword evidence="3" id="KW-0731">Sigma factor</keyword>